<gene>
    <name evidence="4" type="primary">wciF</name>
    <name evidence="4" type="ORF">SPC13_0014</name>
</gene>
<evidence type="ECO:0000259" key="3">
    <source>
        <dbReference type="Pfam" id="PF00535"/>
    </source>
</evidence>
<dbReference type="PANTHER" id="PTHR22916:SF51">
    <property type="entry name" value="GLYCOSYLTRANSFERASE EPSH-RELATED"/>
    <property type="match status" value="1"/>
</dbReference>
<evidence type="ECO:0000256" key="1">
    <source>
        <dbReference type="ARBA" id="ARBA00022676"/>
    </source>
</evidence>
<evidence type="ECO:0000313" key="4">
    <source>
        <dbReference type="EMBL" id="CAI33307.1"/>
    </source>
</evidence>
<name>Q4K1T8_STREE</name>
<dbReference type="CAZy" id="GT2">
    <property type="family name" value="Glycosyltransferase Family 2"/>
</dbReference>
<dbReference type="PANTHER" id="PTHR22916">
    <property type="entry name" value="GLYCOSYLTRANSFERASE"/>
    <property type="match status" value="1"/>
</dbReference>
<dbReference type="SUPFAM" id="SSF53448">
    <property type="entry name" value="Nucleotide-diphospho-sugar transferases"/>
    <property type="match status" value="1"/>
</dbReference>
<dbReference type="CDD" id="cd00761">
    <property type="entry name" value="Glyco_tranf_GTA_type"/>
    <property type="match status" value="1"/>
</dbReference>
<dbReference type="InterPro" id="IPR029044">
    <property type="entry name" value="Nucleotide-diphossugar_trans"/>
</dbReference>
<keyword evidence="2 4" id="KW-0808">Transferase</keyword>
<dbReference type="RefSeq" id="WP_050200409.1">
    <property type="nucleotide sequence ID" value="NZ_CFCN01000007.1"/>
</dbReference>
<reference evidence="4" key="1">
    <citation type="journal article" date="2006" name="PLoS Genet.">
        <title>Genetic analysis of the capsular biosynthetic locus from all 90 pneumococcal serotypes.</title>
        <authorList>
            <person name="Bentley S.D."/>
            <person name="Aanensen D.M."/>
            <person name="Mavroidi A."/>
            <person name="Saunders D."/>
            <person name="Rabbinowitsch E."/>
            <person name="Collins M."/>
            <person name="Donohoe K."/>
            <person name="Harris D."/>
            <person name="Murphy L."/>
            <person name="Quail M.A."/>
            <person name="Samuel G."/>
            <person name="Skovsted I.C."/>
            <person name="Kaltoft M.S."/>
            <person name="Barrell B."/>
            <person name="Reeves P.R."/>
            <person name="Parkhill J."/>
            <person name="Spratt B.G."/>
        </authorList>
    </citation>
    <scope>NUCLEOTIDE SEQUENCE</scope>
    <source>
        <strain evidence="4">34357</strain>
    </source>
</reference>
<sequence length="319" mass="37029">MEKVSVIVPIYNVEKYLKYSIGGILKQSYKNLEIILVNDGSQDNSLAICEEYSKIDNRIKIISVENGGQGKARNIGLQHSTSDWILFLDADDYYDNNAVEYLVELAERYGSDLVVTPLRVVRDHIQGGNASSIKNEKILNLNKDRLIEEMYYGRLLGATPCGKLYKREILEKWPFPDQLFEDLAIAYKHLMSAKKVAVSNQYYYNYYQRVGSTTKSRYTSKLEDFYRAIEKNYKYLEEDFPNNKELSIALKTRMFTGGFQVVNSMIESGMTKEVKDKSLEYRKDLLMIIFNSRITKNHKIKHILFSINPKLYTFVLKSI</sequence>
<protein>
    <submittedName>
        <fullName evidence="4">Putative glycosyl transferase</fullName>
    </submittedName>
</protein>
<dbReference type="GO" id="GO:0016757">
    <property type="term" value="F:glycosyltransferase activity"/>
    <property type="evidence" value="ECO:0007669"/>
    <property type="project" value="UniProtKB-KW"/>
</dbReference>
<dbReference type="Gene3D" id="3.90.550.10">
    <property type="entry name" value="Spore Coat Polysaccharide Biosynthesis Protein SpsA, Chain A"/>
    <property type="match status" value="1"/>
</dbReference>
<dbReference type="AlphaFoldDB" id="Q4K1T8"/>
<evidence type="ECO:0000256" key="2">
    <source>
        <dbReference type="ARBA" id="ARBA00022679"/>
    </source>
</evidence>
<organism evidence="4">
    <name type="scientific">Streptococcus pneumoniae</name>
    <dbReference type="NCBI Taxonomy" id="1313"/>
    <lineage>
        <taxon>Bacteria</taxon>
        <taxon>Bacillati</taxon>
        <taxon>Bacillota</taxon>
        <taxon>Bacilli</taxon>
        <taxon>Lactobacillales</taxon>
        <taxon>Streptococcaceae</taxon>
        <taxon>Streptococcus</taxon>
    </lineage>
</organism>
<feature type="domain" description="Glycosyltransferase 2-like" evidence="3">
    <location>
        <begin position="5"/>
        <end position="172"/>
    </location>
</feature>
<dbReference type="InterPro" id="IPR001173">
    <property type="entry name" value="Glyco_trans_2-like"/>
</dbReference>
<dbReference type="Pfam" id="PF00535">
    <property type="entry name" value="Glycos_transf_2"/>
    <property type="match status" value="1"/>
</dbReference>
<accession>Q4K1T8</accession>
<keyword evidence="1" id="KW-0328">Glycosyltransferase</keyword>
<dbReference type="EMBL" id="CR931661">
    <property type="protein sequence ID" value="CAI33307.1"/>
    <property type="molecule type" value="Genomic_DNA"/>
</dbReference>
<proteinExistence type="predicted"/>